<name>E4XV09_OIKDI</name>
<dbReference type="EMBL" id="FN653196">
    <property type="protein sequence ID" value="CBY19981.1"/>
    <property type="molecule type" value="Genomic_DNA"/>
</dbReference>
<dbReference type="InterPro" id="IPR039762">
    <property type="entry name" value="Nmd2/UPF2"/>
</dbReference>
<dbReference type="PANTHER" id="PTHR12839">
    <property type="entry name" value="NONSENSE-MEDIATED MRNA DECAY PROTEIN 2 UP-FRAMESHIFT SUPPRESSOR 2"/>
    <property type="match status" value="1"/>
</dbReference>
<gene>
    <name evidence="2" type="ORF">GSOID_T00005334001</name>
</gene>
<dbReference type="GO" id="GO:0035145">
    <property type="term" value="C:exon-exon junction complex"/>
    <property type="evidence" value="ECO:0007669"/>
    <property type="project" value="TreeGrafter"/>
</dbReference>
<dbReference type="InParanoid" id="E4XV09"/>
<keyword evidence="3" id="KW-1185">Reference proteome</keyword>
<evidence type="ECO:0000313" key="2">
    <source>
        <dbReference type="EMBL" id="CBY19981.1"/>
    </source>
</evidence>
<dbReference type="PANTHER" id="PTHR12839:SF7">
    <property type="entry name" value="REGULATOR OF NONSENSE TRANSCRIPTS 2"/>
    <property type="match status" value="1"/>
</dbReference>
<dbReference type="SUPFAM" id="SSF48371">
    <property type="entry name" value="ARM repeat"/>
    <property type="match status" value="1"/>
</dbReference>
<evidence type="ECO:0000256" key="1">
    <source>
        <dbReference type="SAM" id="MobiDB-lite"/>
    </source>
</evidence>
<protein>
    <submittedName>
        <fullName evidence="2">Uncharacterized protein</fullName>
    </submittedName>
</protein>
<reference evidence="2" key="1">
    <citation type="journal article" date="2010" name="Science">
        <title>Plasticity of animal genome architecture unmasked by rapid evolution of a pelagic tunicate.</title>
        <authorList>
            <person name="Denoeud F."/>
            <person name="Henriet S."/>
            <person name="Mungpakdee S."/>
            <person name="Aury J.M."/>
            <person name="Da Silva C."/>
            <person name="Brinkmann H."/>
            <person name="Mikhaleva J."/>
            <person name="Olsen L.C."/>
            <person name="Jubin C."/>
            <person name="Canestro C."/>
            <person name="Bouquet J.M."/>
            <person name="Danks G."/>
            <person name="Poulain J."/>
            <person name="Campsteijn C."/>
            <person name="Adamski M."/>
            <person name="Cross I."/>
            <person name="Yadetie F."/>
            <person name="Muffato M."/>
            <person name="Louis A."/>
            <person name="Butcher S."/>
            <person name="Tsagkogeorga G."/>
            <person name="Konrad A."/>
            <person name="Singh S."/>
            <person name="Jensen M.F."/>
            <person name="Cong E.H."/>
            <person name="Eikeseth-Otteraa H."/>
            <person name="Noel B."/>
            <person name="Anthouard V."/>
            <person name="Porcel B.M."/>
            <person name="Kachouri-Lafond R."/>
            <person name="Nishino A."/>
            <person name="Ugolini M."/>
            <person name="Chourrout P."/>
            <person name="Nishida H."/>
            <person name="Aasland R."/>
            <person name="Huzurbazar S."/>
            <person name="Westhof E."/>
            <person name="Delsuc F."/>
            <person name="Lehrach H."/>
            <person name="Reinhardt R."/>
            <person name="Weissenbach J."/>
            <person name="Roy S.W."/>
            <person name="Artiguenave F."/>
            <person name="Postlethwait J.H."/>
            <person name="Manak J.R."/>
            <person name="Thompson E.M."/>
            <person name="Jaillon O."/>
            <person name="Du Pasquier L."/>
            <person name="Boudinot P."/>
            <person name="Liberles D.A."/>
            <person name="Volff J.N."/>
            <person name="Philippe H."/>
            <person name="Lenhard B."/>
            <person name="Roest Crollius H."/>
            <person name="Wincker P."/>
            <person name="Chourrout D."/>
        </authorList>
    </citation>
    <scope>NUCLEOTIDE SEQUENCE [LARGE SCALE GENOMIC DNA]</scope>
</reference>
<evidence type="ECO:0000313" key="3">
    <source>
        <dbReference type="Proteomes" id="UP000001307"/>
    </source>
</evidence>
<accession>E4XV09</accession>
<proteinExistence type="predicted"/>
<dbReference type="OrthoDB" id="27832at2759"/>
<dbReference type="AlphaFoldDB" id="E4XV09"/>
<feature type="region of interest" description="Disordered" evidence="1">
    <location>
        <begin position="110"/>
        <end position="132"/>
    </location>
</feature>
<dbReference type="GO" id="GO:0005737">
    <property type="term" value="C:cytoplasm"/>
    <property type="evidence" value="ECO:0007669"/>
    <property type="project" value="TreeGrafter"/>
</dbReference>
<sequence>MEKHNRFIYQQRGEIHEERRSALLDQQSKVRELKEFAISFGELLNLEIVNLPEDSKEDKEMSIDIYHPERGIENCEMDDCWEDEDQRLFYTCLPDLKSLVPMNAWKDSEKERGGKHIAKKTGGKDKGKRKGDQDIQEEIAAEFFLLKFEIILESIPSKAKEEFDVYMKSLMTIYNRELVDAAAQEFLLTLNTPVNRKRLPREIWKVDRRRVDLLPFFTRLAASLKECAPKIADDLASYLLKEMVSKKSVAFNKKIRKRVRPEFELIFQFQGQRSFFNHSSFLFAKNFSRE</sequence>
<dbReference type="InterPro" id="IPR016024">
    <property type="entry name" value="ARM-type_fold"/>
</dbReference>
<dbReference type="Proteomes" id="UP000001307">
    <property type="component" value="Unassembled WGS sequence"/>
</dbReference>
<organism evidence="2">
    <name type="scientific">Oikopleura dioica</name>
    <name type="common">Tunicate</name>
    <dbReference type="NCBI Taxonomy" id="34765"/>
    <lineage>
        <taxon>Eukaryota</taxon>
        <taxon>Metazoa</taxon>
        <taxon>Chordata</taxon>
        <taxon>Tunicata</taxon>
        <taxon>Appendicularia</taxon>
        <taxon>Copelata</taxon>
        <taxon>Oikopleuridae</taxon>
        <taxon>Oikopleura</taxon>
    </lineage>
</organism>
<feature type="compositionally biased region" description="Basic and acidic residues" evidence="1">
    <location>
        <begin position="122"/>
        <end position="132"/>
    </location>
</feature>
<dbReference type="GO" id="GO:0000184">
    <property type="term" value="P:nuclear-transcribed mRNA catabolic process, nonsense-mediated decay"/>
    <property type="evidence" value="ECO:0007669"/>
    <property type="project" value="InterPro"/>
</dbReference>